<dbReference type="SUPFAM" id="SSF48208">
    <property type="entry name" value="Six-hairpin glycosidases"/>
    <property type="match status" value="1"/>
</dbReference>
<evidence type="ECO:0008006" key="5">
    <source>
        <dbReference type="Google" id="ProtNLM"/>
    </source>
</evidence>
<dbReference type="Pfam" id="PF07470">
    <property type="entry name" value="Glyco_hydro_88"/>
    <property type="match status" value="1"/>
</dbReference>
<keyword evidence="2" id="KW-0732">Signal</keyword>
<evidence type="ECO:0000256" key="2">
    <source>
        <dbReference type="SAM" id="SignalP"/>
    </source>
</evidence>
<dbReference type="EMBL" id="BAAADD010000005">
    <property type="protein sequence ID" value="GAA0573335.1"/>
    <property type="molecule type" value="Genomic_DNA"/>
</dbReference>
<comment type="caution">
    <text evidence="3">The sequence shown here is derived from an EMBL/GenBank/DDBJ whole genome shotgun (WGS) entry which is preliminary data.</text>
</comment>
<accession>A0ABN1ESD3</accession>
<name>A0ABN1ESD3_9PROT</name>
<reference evidence="3 4" key="1">
    <citation type="journal article" date="2019" name="Int. J. Syst. Evol. Microbiol.">
        <title>The Global Catalogue of Microorganisms (GCM) 10K type strain sequencing project: providing services to taxonomists for standard genome sequencing and annotation.</title>
        <authorList>
            <consortium name="The Broad Institute Genomics Platform"/>
            <consortium name="The Broad Institute Genome Sequencing Center for Infectious Disease"/>
            <person name="Wu L."/>
            <person name="Ma J."/>
        </authorList>
    </citation>
    <scope>NUCLEOTIDE SEQUENCE [LARGE SCALE GENOMIC DNA]</scope>
    <source>
        <strain evidence="3 4">JCM 15089</strain>
    </source>
</reference>
<dbReference type="Proteomes" id="UP001499951">
    <property type="component" value="Unassembled WGS sequence"/>
</dbReference>
<dbReference type="Gene3D" id="1.50.10.10">
    <property type="match status" value="1"/>
</dbReference>
<dbReference type="PANTHER" id="PTHR33886:SF8">
    <property type="entry name" value="UNSATURATED RHAMNOGALACTURONAN HYDROLASE (EUROFUNG)"/>
    <property type="match status" value="1"/>
</dbReference>
<dbReference type="InterPro" id="IPR010905">
    <property type="entry name" value="Glyco_hydro_88"/>
</dbReference>
<protein>
    <recommendedName>
        <fullName evidence="5">DUF4861 domain-containing protein</fullName>
    </recommendedName>
</protein>
<keyword evidence="4" id="KW-1185">Reference proteome</keyword>
<dbReference type="InterPro" id="IPR012341">
    <property type="entry name" value="6hp_glycosidase-like_sf"/>
</dbReference>
<sequence>MKRFGLALFLMLSALPASAQAASPPNPQDVLRQTERVADWQLSAIASVEAKAGPNEQMSPRGWVFGAFYVGLSALADVSANPRYDEAIIAHGKRERWQLESRPFHADDYIIGQSWIWAYNRTHDAEALAPIKARLDAIIAASPKVSLEYGSNPPPNVESACQERWCWADALFMGPPAFAAMTKVTGDPKYLRYADSEYWATADFLFDKKEHLFARDSRFFTRVGDHGEKIFWSRGNGWVYASLVRMLQLMPGDYPSRSRYEDLFRAMSARLVQLQKPDGTWPVSLLSPPEGTPPETSGTGFYTFGLAYGVRTGLLKEPIYRASADRGWQALTSAVSADGRLGWVQRIGVGPDQVKADDTQLYGVGAYLLAGTAMYQLALDDRSAAATPAKAVRLAHASIPMLVGGTVREVSSVVVPKTHVIHDPLFPIEGAGVESDRIAYRVYLDGRNAVDVFGKKQPGIILDKIGQGGTSYHEETAWGMDFWHVGDSLGAGSLGVLDNGMARQIGDPAQISARVEKAGPNAARLRIESRGFTVDGRKATLTAHYAMVPGSRLMSVEASASKGIPLVAGFAKYPNTTIISVRRDKGWAYFATWGRQSENGKDNVGMALFYPVSAVSRTGDDGRGLYVQFNDARRARYAVAAAWEKEGDGIKDEAAFRAYLDHTVAELGRAASERPIRRVTSKTK</sequence>
<dbReference type="RefSeq" id="WP_166934587.1">
    <property type="nucleotide sequence ID" value="NZ_BAAADD010000005.1"/>
</dbReference>
<dbReference type="PANTHER" id="PTHR33886">
    <property type="entry name" value="UNSATURATED RHAMNOGALACTURONAN HYDROLASE (EUROFUNG)"/>
    <property type="match status" value="1"/>
</dbReference>
<proteinExistence type="predicted"/>
<feature type="chain" id="PRO_5046097437" description="DUF4861 domain-containing protein" evidence="2">
    <location>
        <begin position="22"/>
        <end position="684"/>
    </location>
</feature>
<evidence type="ECO:0000256" key="1">
    <source>
        <dbReference type="ARBA" id="ARBA00022801"/>
    </source>
</evidence>
<dbReference type="InterPro" id="IPR052043">
    <property type="entry name" value="PolySaccharide_Degr_Enz"/>
</dbReference>
<gene>
    <name evidence="3" type="ORF">GCM10008942_22540</name>
</gene>
<feature type="signal peptide" evidence="2">
    <location>
        <begin position="1"/>
        <end position="21"/>
    </location>
</feature>
<keyword evidence="1" id="KW-0378">Hydrolase</keyword>
<dbReference type="InterPro" id="IPR008928">
    <property type="entry name" value="6-hairpin_glycosidase_sf"/>
</dbReference>
<organism evidence="3 4">
    <name type="scientific">Rhizomicrobium electricum</name>
    <dbReference type="NCBI Taxonomy" id="480070"/>
    <lineage>
        <taxon>Bacteria</taxon>
        <taxon>Pseudomonadati</taxon>
        <taxon>Pseudomonadota</taxon>
        <taxon>Alphaproteobacteria</taxon>
        <taxon>Micropepsales</taxon>
        <taxon>Micropepsaceae</taxon>
        <taxon>Rhizomicrobium</taxon>
    </lineage>
</organism>
<evidence type="ECO:0000313" key="3">
    <source>
        <dbReference type="EMBL" id="GAA0573335.1"/>
    </source>
</evidence>
<dbReference type="InterPro" id="IPR032342">
    <property type="entry name" value="DUF4861"/>
</dbReference>
<evidence type="ECO:0000313" key="4">
    <source>
        <dbReference type="Proteomes" id="UP001499951"/>
    </source>
</evidence>
<dbReference type="Pfam" id="PF16153">
    <property type="entry name" value="DUF4861"/>
    <property type="match status" value="1"/>
</dbReference>